<dbReference type="InterPro" id="IPR000056">
    <property type="entry name" value="Ribul_P_3_epim-like"/>
</dbReference>
<feature type="binding site" evidence="13">
    <location>
        <begin position="148"/>
        <end position="151"/>
    </location>
    <ligand>
        <name>substrate</name>
    </ligand>
</feature>
<dbReference type="InterPro" id="IPR011060">
    <property type="entry name" value="RibuloseP-bd_barrel"/>
</dbReference>
<dbReference type="OrthoDB" id="1927044at2759"/>
<keyword evidence="8 12" id="KW-0479">Metal-binding</keyword>
<evidence type="ECO:0000256" key="12">
    <source>
        <dbReference type="PIRSR" id="PIRSR001461-2"/>
    </source>
</evidence>
<evidence type="ECO:0000313" key="14">
    <source>
        <dbReference type="EMBL" id="EGB08183.1"/>
    </source>
</evidence>
<evidence type="ECO:0000256" key="2">
    <source>
        <dbReference type="ARBA" id="ARBA00001936"/>
    </source>
</evidence>
<dbReference type="Proteomes" id="UP000002729">
    <property type="component" value="Unassembled WGS sequence"/>
</dbReference>
<dbReference type="eggNOG" id="KOG3111">
    <property type="taxonomic scope" value="Eukaryota"/>
</dbReference>
<dbReference type="FunFam" id="3.20.20.70:FF:000171">
    <property type="entry name" value="Ribulose-phosphate 3-epimerase"/>
    <property type="match status" value="1"/>
</dbReference>
<comment type="cofactor">
    <cofactor evidence="12">
        <name>a divalent metal cation</name>
        <dbReference type="ChEBI" id="CHEBI:60240"/>
    </cofactor>
    <text evidence="12">Binds 1 divalent metal cation per subunit.</text>
</comment>
<comment type="similarity">
    <text evidence="6 10">Belongs to the ribulose-phosphate 3-epimerase family.</text>
</comment>
<feature type="active site" description="Proton donor" evidence="11">
    <location>
        <position position="177"/>
    </location>
</feature>
<dbReference type="RefSeq" id="XP_009036918.1">
    <property type="nucleotide sequence ID" value="XM_009038670.1"/>
</dbReference>
<evidence type="ECO:0000256" key="13">
    <source>
        <dbReference type="PIRSR" id="PIRSR001461-3"/>
    </source>
</evidence>
<dbReference type="GeneID" id="20222705"/>
<comment type="cofactor">
    <cofactor evidence="3">
        <name>Co(2+)</name>
        <dbReference type="ChEBI" id="CHEBI:48828"/>
    </cofactor>
</comment>
<evidence type="ECO:0000256" key="4">
    <source>
        <dbReference type="ARBA" id="ARBA00001947"/>
    </source>
</evidence>
<dbReference type="EMBL" id="GL833128">
    <property type="protein sequence ID" value="EGB08183.1"/>
    <property type="molecule type" value="Genomic_DNA"/>
</dbReference>
<keyword evidence="9 10" id="KW-0413">Isomerase</keyword>
<evidence type="ECO:0000256" key="10">
    <source>
        <dbReference type="PIRNR" id="PIRNR001461"/>
    </source>
</evidence>
<evidence type="ECO:0000256" key="1">
    <source>
        <dbReference type="ARBA" id="ARBA00001782"/>
    </source>
</evidence>
<dbReference type="InterPro" id="IPR013785">
    <property type="entry name" value="Aldolase_TIM"/>
</dbReference>
<keyword evidence="12" id="KW-0464">Manganese</keyword>
<dbReference type="EC" id="5.1.3.1" evidence="7 10"/>
<dbReference type="AlphaFoldDB" id="F0Y964"/>
<keyword evidence="12" id="KW-0170">Cobalt</keyword>
<dbReference type="OMA" id="CHLMIED"/>
<evidence type="ECO:0000256" key="6">
    <source>
        <dbReference type="ARBA" id="ARBA00009541"/>
    </source>
</evidence>
<feature type="binding site" evidence="13">
    <location>
        <position position="8"/>
    </location>
    <ligand>
        <name>substrate</name>
    </ligand>
</feature>
<comment type="cofactor">
    <cofactor evidence="5">
        <name>Fe(2+)</name>
        <dbReference type="ChEBI" id="CHEBI:29033"/>
    </cofactor>
</comment>
<dbReference type="PROSITE" id="PS01085">
    <property type="entry name" value="RIBUL_P_3_EPIMER_1"/>
    <property type="match status" value="1"/>
</dbReference>
<feature type="binding site" evidence="12">
    <location>
        <position position="35"/>
    </location>
    <ligand>
        <name>a divalent metal cation</name>
        <dbReference type="ChEBI" id="CHEBI:60240"/>
    </ligand>
</feature>
<feature type="binding site" evidence="13">
    <location>
        <position position="179"/>
    </location>
    <ligand>
        <name>substrate</name>
    </ligand>
</feature>
<feature type="binding site" evidence="13">
    <location>
        <begin position="199"/>
        <end position="200"/>
    </location>
    <ligand>
        <name>substrate</name>
    </ligand>
</feature>
<proteinExistence type="inferred from homology"/>
<dbReference type="PROSITE" id="PS01086">
    <property type="entry name" value="RIBUL_P_3_EPIMER_2"/>
    <property type="match status" value="1"/>
</dbReference>
<evidence type="ECO:0000256" key="11">
    <source>
        <dbReference type="PIRSR" id="PIRSR001461-1"/>
    </source>
</evidence>
<dbReference type="PANTHER" id="PTHR11749">
    <property type="entry name" value="RIBULOSE-5-PHOSPHATE-3-EPIMERASE"/>
    <property type="match status" value="1"/>
</dbReference>
<dbReference type="InParanoid" id="F0Y964"/>
<feature type="binding site" evidence="12">
    <location>
        <position position="33"/>
    </location>
    <ligand>
        <name>a divalent metal cation</name>
        <dbReference type="ChEBI" id="CHEBI:60240"/>
    </ligand>
</feature>
<comment type="cofactor">
    <cofactor evidence="4">
        <name>Zn(2+)</name>
        <dbReference type="ChEBI" id="CHEBI:29105"/>
    </cofactor>
</comment>
<dbReference type="PIRSF" id="PIRSF001461">
    <property type="entry name" value="RPE"/>
    <property type="match status" value="1"/>
</dbReference>
<keyword evidence="15" id="KW-1185">Reference proteome</keyword>
<accession>F0Y964</accession>
<organism evidence="15">
    <name type="scientific">Aureococcus anophagefferens</name>
    <name type="common">Harmful bloom alga</name>
    <dbReference type="NCBI Taxonomy" id="44056"/>
    <lineage>
        <taxon>Eukaryota</taxon>
        <taxon>Sar</taxon>
        <taxon>Stramenopiles</taxon>
        <taxon>Ochrophyta</taxon>
        <taxon>Pelagophyceae</taxon>
        <taxon>Pelagomonadales</taxon>
        <taxon>Pelagomonadaceae</taxon>
        <taxon>Aureococcus</taxon>
    </lineage>
</organism>
<comment type="catalytic activity">
    <reaction evidence="1 10">
        <text>D-ribulose 5-phosphate = D-xylulose 5-phosphate</text>
        <dbReference type="Rhea" id="RHEA:13677"/>
        <dbReference type="ChEBI" id="CHEBI:57737"/>
        <dbReference type="ChEBI" id="CHEBI:58121"/>
        <dbReference type="EC" id="5.1.3.1"/>
    </reaction>
</comment>
<dbReference type="Pfam" id="PF00834">
    <property type="entry name" value="Ribul_P_3_epim"/>
    <property type="match status" value="1"/>
</dbReference>
<gene>
    <name evidence="14" type="primary">RPE2</name>
    <name evidence="14" type="ORF">AURANDRAFT_59005</name>
</gene>
<dbReference type="GO" id="GO:0006098">
    <property type="term" value="P:pentose-phosphate shunt"/>
    <property type="evidence" value="ECO:0007669"/>
    <property type="project" value="InterPro"/>
</dbReference>
<keyword evidence="10" id="KW-0119">Carbohydrate metabolism</keyword>
<name>F0Y964_AURAN</name>
<dbReference type="HAMAP" id="MF_02227">
    <property type="entry name" value="RPE"/>
    <property type="match status" value="1"/>
</dbReference>
<dbReference type="GO" id="GO:0005975">
    <property type="term" value="P:carbohydrate metabolic process"/>
    <property type="evidence" value="ECO:0007669"/>
    <property type="project" value="InterPro"/>
</dbReference>
<dbReference type="InterPro" id="IPR026019">
    <property type="entry name" value="Ribul_P_3_epim"/>
</dbReference>
<feature type="binding site" evidence="12">
    <location>
        <position position="177"/>
    </location>
    <ligand>
        <name>a divalent metal cation</name>
        <dbReference type="ChEBI" id="CHEBI:60240"/>
    </ligand>
</feature>
<dbReference type="Gene3D" id="3.20.20.70">
    <property type="entry name" value="Aldolase class I"/>
    <property type="match status" value="1"/>
</dbReference>
<keyword evidence="12" id="KW-0862">Zinc</keyword>
<dbReference type="NCBIfam" id="NF004076">
    <property type="entry name" value="PRK05581.1-4"/>
    <property type="match status" value="1"/>
</dbReference>
<dbReference type="NCBIfam" id="TIGR01163">
    <property type="entry name" value="rpe"/>
    <property type="match status" value="1"/>
</dbReference>
<dbReference type="GO" id="GO:0004750">
    <property type="term" value="F:D-ribulose-phosphate 3-epimerase activity"/>
    <property type="evidence" value="ECO:0007669"/>
    <property type="project" value="UniProtKB-EC"/>
</dbReference>
<evidence type="ECO:0000256" key="9">
    <source>
        <dbReference type="ARBA" id="ARBA00023235"/>
    </source>
</evidence>
<feature type="binding site" evidence="13">
    <location>
        <position position="66"/>
    </location>
    <ligand>
        <name>substrate</name>
    </ligand>
</feature>
<evidence type="ECO:0000313" key="15">
    <source>
        <dbReference type="Proteomes" id="UP000002729"/>
    </source>
</evidence>
<evidence type="ECO:0000256" key="5">
    <source>
        <dbReference type="ARBA" id="ARBA00001954"/>
    </source>
</evidence>
<dbReference type="KEGG" id="aaf:AURANDRAFT_59005"/>
<protein>
    <recommendedName>
        <fullName evidence="7 10">Ribulose-phosphate 3-epimerase</fullName>
        <ecNumber evidence="7 10">5.1.3.1</ecNumber>
    </recommendedName>
</protein>
<evidence type="ECO:0000256" key="8">
    <source>
        <dbReference type="ARBA" id="ARBA00022723"/>
    </source>
</evidence>
<dbReference type="FunCoup" id="F0Y964">
    <property type="interactions" value="103"/>
</dbReference>
<feature type="active site" description="Proton acceptor" evidence="11">
    <location>
        <position position="35"/>
    </location>
</feature>
<evidence type="ECO:0000256" key="7">
    <source>
        <dbReference type="ARBA" id="ARBA00013188"/>
    </source>
</evidence>
<feature type="binding site" evidence="12">
    <location>
        <position position="66"/>
    </location>
    <ligand>
        <name>a divalent metal cation</name>
        <dbReference type="ChEBI" id="CHEBI:60240"/>
    </ligand>
</feature>
<sequence length="234" mass="24781">MPAKIAPSLLACDLSDMAGEARRVVEAGADVLHIDVMDGHFVPNLSWGPPVVKCLRKATRAFLDVHLMVSDPRKWVLPMADAGADGFTFHVEADSDPAAVVDAIRAAPRKMVVGVALKPGTPIAALDALWRDGEFLADFVLVMTVEPGFGGQSFMPAMMDKVTALRAQFPTMDIQVDGGLGPATVETAAAAGANYIVAGSAVFKAREPAAVIAQLRDGVNEFCLQKRKRNNSIA</sequence>
<comment type="cofactor">
    <cofactor evidence="2">
        <name>Mn(2+)</name>
        <dbReference type="ChEBI" id="CHEBI:29035"/>
    </cofactor>
</comment>
<dbReference type="CDD" id="cd00429">
    <property type="entry name" value="RPE"/>
    <property type="match status" value="1"/>
</dbReference>
<reference evidence="14 15" key="1">
    <citation type="journal article" date="2011" name="Proc. Natl. Acad. Sci. U.S.A.">
        <title>Niche of harmful alga Aureococcus anophagefferens revealed through ecogenomics.</title>
        <authorList>
            <person name="Gobler C.J."/>
            <person name="Berry D.L."/>
            <person name="Dyhrman S.T."/>
            <person name="Wilhelm S.W."/>
            <person name="Salamov A."/>
            <person name="Lobanov A.V."/>
            <person name="Zhang Y."/>
            <person name="Collier J.L."/>
            <person name="Wurch L.L."/>
            <person name="Kustka A.B."/>
            <person name="Dill B.D."/>
            <person name="Shah M."/>
            <person name="VerBerkmoes N.C."/>
            <person name="Kuo A."/>
            <person name="Terry A."/>
            <person name="Pangilinan J."/>
            <person name="Lindquist E.A."/>
            <person name="Lucas S."/>
            <person name="Paulsen I.T."/>
            <person name="Hattenrath-Lehmann T.K."/>
            <person name="Talmage S.C."/>
            <person name="Walker E.A."/>
            <person name="Koch F."/>
            <person name="Burson A.M."/>
            <person name="Marcoval M.A."/>
            <person name="Tang Y.Z."/>
            <person name="Lecleir G.R."/>
            <person name="Coyne K.J."/>
            <person name="Berg G.M."/>
            <person name="Bertrand E.M."/>
            <person name="Saito M.A."/>
            <person name="Gladyshev V.N."/>
            <person name="Grigoriev I.V."/>
        </authorList>
    </citation>
    <scope>NUCLEOTIDE SEQUENCE [LARGE SCALE GENOMIC DNA]</scope>
    <source>
        <strain evidence="15">CCMP 1984</strain>
    </source>
</reference>
<dbReference type="GO" id="GO:0046872">
    <property type="term" value="F:metal ion binding"/>
    <property type="evidence" value="ECO:0007669"/>
    <property type="project" value="UniProtKB-KW"/>
</dbReference>
<evidence type="ECO:0000256" key="3">
    <source>
        <dbReference type="ARBA" id="ARBA00001941"/>
    </source>
</evidence>
<dbReference type="SUPFAM" id="SSF51366">
    <property type="entry name" value="Ribulose-phoshate binding barrel"/>
    <property type="match status" value="1"/>
</dbReference>